<dbReference type="EMBL" id="JAIWYP010000002">
    <property type="protein sequence ID" value="KAH3863040.1"/>
    <property type="molecule type" value="Genomic_DNA"/>
</dbReference>
<evidence type="ECO:0000256" key="2">
    <source>
        <dbReference type="SAM" id="SignalP"/>
    </source>
</evidence>
<comment type="caution">
    <text evidence="3">The sequence shown here is derived from an EMBL/GenBank/DDBJ whole genome shotgun (WGS) entry which is preliminary data.</text>
</comment>
<reference evidence="3" key="1">
    <citation type="journal article" date="2019" name="bioRxiv">
        <title>The Genome of the Zebra Mussel, Dreissena polymorpha: A Resource for Invasive Species Research.</title>
        <authorList>
            <person name="McCartney M.A."/>
            <person name="Auch B."/>
            <person name="Kono T."/>
            <person name="Mallez S."/>
            <person name="Zhang Y."/>
            <person name="Obille A."/>
            <person name="Becker A."/>
            <person name="Abrahante J.E."/>
            <person name="Garbe J."/>
            <person name="Badalamenti J.P."/>
            <person name="Herman A."/>
            <person name="Mangelson H."/>
            <person name="Liachko I."/>
            <person name="Sullivan S."/>
            <person name="Sone E.D."/>
            <person name="Koren S."/>
            <person name="Silverstein K.A.T."/>
            <person name="Beckman K.B."/>
            <person name="Gohl D.M."/>
        </authorList>
    </citation>
    <scope>NUCLEOTIDE SEQUENCE</scope>
    <source>
        <strain evidence="3">Duluth1</strain>
        <tissue evidence="3">Whole animal</tissue>
    </source>
</reference>
<feature type="chain" id="PRO_5039381269" evidence="2">
    <location>
        <begin position="24"/>
        <end position="169"/>
    </location>
</feature>
<accession>A0A9D4RE62</accession>
<feature type="signal peptide" evidence="2">
    <location>
        <begin position="1"/>
        <end position="23"/>
    </location>
</feature>
<dbReference type="AlphaFoldDB" id="A0A9D4RE62"/>
<evidence type="ECO:0000256" key="1">
    <source>
        <dbReference type="SAM" id="MobiDB-lite"/>
    </source>
</evidence>
<sequence>MHLSLKIVVVLLVCGVMLSDTQGFPPAGRKKQDGPQGPDIRGNRNKPTPPRIPGDVRGARKFCGALVNGNIKNDNATFNDVFTSATSVCKDVNAWSAANKPPAEGDELSEGNDINDNKDKSAVRVLLRVCRGMDKKIPVDDSTPKPIRSRFDAVCEQAKKLAGPGAETP</sequence>
<name>A0A9D4RE62_DREPO</name>
<evidence type="ECO:0000313" key="3">
    <source>
        <dbReference type="EMBL" id="KAH3863040.1"/>
    </source>
</evidence>
<dbReference type="Proteomes" id="UP000828390">
    <property type="component" value="Unassembled WGS sequence"/>
</dbReference>
<gene>
    <name evidence="3" type="ORF">DPMN_026016</name>
</gene>
<protein>
    <submittedName>
        <fullName evidence="3">Uncharacterized protein</fullName>
    </submittedName>
</protein>
<keyword evidence="4" id="KW-1185">Reference proteome</keyword>
<reference evidence="3" key="2">
    <citation type="submission" date="2020-11" db="EMBL/GenBank/DDBJ databases">
        <authorList>
            <person name="McCartney M.A."/>
            <person name="Auch B."/>
            <person name="Kono T."/>
            <person name="Mallez S."/>
            <person name="Becker A."/>
            <person name="Gohl D.M."/>
            <person name="Silverstein K.A.T."/>
            <person name="Koren S."/>
            <person name="Bechman K.B."/>
            <person name="Herman A."/>
            <person name="Abrahante J.E."/>
            <person name="Garbe J."/>
        </authorList>
    </citation>
    <scope>NUCLEOTIDE SEQUENCE</scope>
    <source>
        <strain evidence="3">Duluth1</strain>
        <tissue evidence="3">Whole animal</tissue>
    </source>
</reference>
<organism evidence="3 4">
    <name type="scientific">Dreissena polymorpha</name>
    <name type="common">Zebra mussel</name>
    <name type="synonym">Mytilus polymorpha</name>
    <dbReference type="NCBI Taxonomy" id="45954"/>
    <lineage>
        <taxon>Eukaryota</taxon>
        <taxon>Metazoa</taxon>
        <taxon>Spiralia</taxon>
        <taxon>Lophotrochozoa</taxon>
        <taxon>Mollusca</taxon>
        <taxon>Bivalvia</taxon>
        <taxon>Autobranchia</taxon>
        <taxon>Heteroconchia</taxon>
        <taxon>Euheterodonta</taxon>
        <taxon>Imparidentia</taxon>
        <taxon>Neoheterodontei</taxon>
        <taxon>Myida</taxon>
        <taxon>Dreissenoidea</taxon>
        <taxon>Dreissenidae</taxon>
        <taxon>Dreissena</taxon>
    </lineage>
</organism>
<proteinExistence type="predicted"/>
<feature type="region of interest" description="Disordered" evidence="1">
    <location>
        <begin position="23"/>
        <end position="55"/>
    </location>
</feature>
<evidence type="ECO:0000313" key="4">
    <source>
        <dbReference type="Proteomes" id="UP000828390"/>
    </source>
</evidence>
<keyword evidence="2" id="KW-0732">Signal</keyword>